<dbReference type="Pfam" id="PF11617">
    <property type="entry name" value="Cu-binding_MopE"/>
    <property type="match status" value="3"/>
</dbReference>
<dbReference type="Proteomes" id="UP000035579">
    <property type="component" value="Chromosome"/>
</dbReference>
<accession>A0AAC8TBC2</accession>
<dbReference type="KEGG" id="age:AA314_01263"/>
<proteinExistence type="predicted"/>
<sequence>MPMPPIDRLVRSALLALGACVVLALACYEVPEVRDYYSCKEDAECGDGGFVCDDGVCCREREDPVCIGRVLDAGTDGGTCLDGGTPQTFYEDLDEDGFGNLTKPLYRCSPPQSVPTATNDDDCNDNPNASGRLFFPGAPEQCDGFDNSCDGVTDEGLDGGLYYLDEDNDGFGDPARTGTFCQRPVGWVDNRNDCVPDSGTSYPGALEVCNGLDDDCNGTTDDTAQIGQACTAPGKLGVCAEGARACVGGKDVCNPVRTPAALDTCNAKDDDCDGTTDEKPDCGGPIRFAGDPSVIFGARHLGSALQGVMGECLKDSTLPNATPADVVTGDVWTGSGSTSHVFWAERDGGTWDLSRSLTTLKLFADVSSDAGTGTNRDGGLSRWSDHGQPIVLLCGPGGFLRLVPSPAILDSTGTEFVRQNIPLPPTSTSGWVVGLNSSSDVPGVLRQVKRIEVIIQPAASGGGFTFDFQPDFGLP</sequence>
<dbReference type="InterPro" id="IPR021655">
    <property type="entry name" value="Put_metal-bd"/>
</dbReference>
<organism evidence="1 2">
    <name type="scientific">Archangium gephyra</name>
    <dbReference type="NCBI Taxonomy" id="48"/>
    <lineage>
        <taxon>Bacteria</taxon>
        <taxon>Pseudomonadati</taxon>
        <taxon>Myxococcota</taxon>
        <taxon>Myxococcia</taxon>
        <taxon>Myxococcales</taxon>
        <taxon>Cystobacterineae</taxon>
        <taxon>Archangiaceae</taxon>
        <taxon>Archangium</taxon>
    </lineage>
</organism>
<protein>
    <submittedName>
        <fullName evidence="1">BNR repeat domain protein</fullName>
    </submittedName>
</protein>
<dbReference type="AlphaFoldDB" id="A0AAC8TBC2"/>
<gene>
    <name evidence="1" type="ORF">AA314_01263</name>
</gene>
<evidence type="ECO:0000313" key="2">
    <source>
        <dbReference type="Proteomes" id="UP000035579"/>
    </source>
</evidence>
<reference evidence="1 2" key="1">
    <citation type="submission" date="2015-05" db="EMBL/GenBank/DDBJ databases">
        <title>Genome assembly of Archangium gephyra DSM 2261.</title>
        <authorList>
            <person name="Sharma G."/>
            <person name="Subramanian S."/>
        </authorList>
    </citation>
    <scope>NUCLEOTIDE SEQUENCE [LARGE SCALE GENOMIC DNA]</scope>
    <source>
        <strain evidence="1 2">DSM 2261</strain>
    </source>
</reference>
<dbReference type="EMBL" id="CP011509">
    <property type="protein sequence ID" value="AKI99636.1"/>
    <property type="molecule type" value="Genomic_DNA"/>
</dbReference>
<evidence type="ECO:0000313" key="1">
    <source>
        <dbReference type="EMBL" id="AKI99636.1"/>
    </source>
</evidence>
<name>A0AAC8TBC2_9BACT</name>